<keyword evidence="1" id="KW-0175">Coiled coil</keyword>
<evidence type="ECO:0000313" key="2">
    <source>
        <dbReference type="EMBL" id="GFD17751.1"/>
    </source>
</evidence>
<feature type="non-terminal residue" evidence="2">
    <location>
        <position position="154"/>
    </location>
</feature>
<feature type="non-terminal residue" evidence="2">
    <location>
        <position position="1"/>
    </location>
</feature>
<proteinExistence type="predicted"/>
<dbReference type="AlphaFoldDB" id="A0A699U6T0"/>
<feature type="coiled-coil region" evidence="1">
    <location>
        <begin position="110"/>
        <end position="144"/>
    </location>
</feature>
<gene>
    <name evidence="2" type="ORF">Tci_889720</name>
</gene>
<protein>
    <submittedName>
        <fullName evidence="2">Uncharacterized protein</fullName>
    </submittedName>
</protein>
<reference evidence="2" key="1">
    <citation type="journal article" date="2019" name="Sci. Rep.">
        <title>Draft genome of Tanacetum cinerariifolium, the natural source of mosquito coil.</title>
        <authorList>
            <person name="Yamashiro T."/>
            <person name="Shiraishi A."/>
            <person name="Satake H."/>
            <person name="Nakayama K."/>
        </authorList>
    </citation>
    <scope>NUCLEOTIDE SEQUENCE</scope>
</reference>
<dbReference type="EMBL" id="BKCJ011302542">
    <property type="protein sequence ID" value="GFD17751.1"/>
    <property type="molecule type" value="Genomic_DNA"/>
</dbReference>
<accession>A0A699U6T0</accession>
<comment type="caution">
    <text evidence="2">The sequence shown here is derived from an EMBL/GenBank/DDBJ whole genome shotgun (WGS) entry which is preliminary data.</text>
</comment>
<evidence type="ECO:0000256" key="1">
    <source>
        <dbReference type="SAM" id="Coils"/>
    </source>
</evidence>
<sequence length="154" mass="17320">EEEGIQLQAKEFVLMAAVADLDEIEEVNENRILMANLQQVSTSSTYSDKAPIYDTEGLAKLLEPIPEPHQEQQNDSNVTSVVSSVEQGGGIVEQHHANVEEIRVLYDSLYNNLATEVEKVNSVNRRLKEANANLTTDLARYKNQEKCFEISQEK</sequence>
<name>A0A699U6T0_TANCI</name>
<organism evidence="2">
    <name type="scientific">Tanacetum cinerariifolium</name>
    <name type="common">Dalmatian daisy</name>
    <name type="synonym">Chrysanthemum cinerariifolium</name>
    <dbReference type="NCBI Taxonomy" id="118510"/>
    <lineage>
        <taxon>Eukaryota</taxon>
        <taxon>Viridiplantae</taxon>
        <taxon>Streptophyta</taxon>
        <taxon>Embryophyta</taxon>
        <taxon>Tracheophyta</taxon>
        <taxon>Spermatophyta</taxon>
        <taxon>Magnoliopsida</taxon>
        <taxon>eudicotyledons</taxon>
        <taxon>Gunneridae</taxon>
        <taxon>Pentapetalae</taxon>
        <taxon>asterids</taxon>
        <taxon>campanulids</taxon>
        <taxon>Asterales</taxon>
        <taxon>Asteraceae</taxon>
        <taxon>Asteroideae</taxon>
        <taxon>Anthemideae</taxon>
        <taxon>Anthemidinae</taxon>
        <taxon>Tanacetum</taxon>
    </lineage>
</organism>